<sequence>MALVERNSELRALMSLFASCARGTGGVAVIVGETATGKTALLDAFGELVTAAGGRVLSATGSPVERDVPLAIVRQLVQRAALAPEVDAQVAGLLAQAAQPEPARPADPVRPRGVHALGNALLDLADAGPLVLSVDDVQHTDSASLDCLCHVIRRVRSARVLVVLTEQPRPSADLSSVHAELFSQPHFRRIRLAPLSQHGVARLLVKHLGEPLGRRLAPACVAAVGGNPLLVRALIEDNRTAGAGAGSSAAGDELTTGDAFGQAVLTYLHRADTLTLAVARAIAVLGDLSSPALLGRLLDIDADTVAREIHALTEGGLLAAGRFRHAATRSIVLHALSPAARAGLHRRVAQLLHDEGASAMLVSQHLFAVEDTKDAWAADVLREAAEQQLDNDHVDTAIECLDRARQFCADERTLAEITAVRARATWRVSPSAAARHLGQLRTAMRQGLLCRSSVTAMLGDLLWFGRLDEAAEAFEWIRESVHAADNRGADELRIIGLWLSCTHPRFLARLPRQDTTAVAEQMGPAVTIDPQFQAVAVLAATLSRGADEDLVTGAEQVLQLSRLTDRTLGRVKVALMALIYADQLDKAAHWSNVLLREASGRQAPTWQGMLAAVRATVSFRRGDLAAAADEVTWSFHRISPRAWGVAVGLPLANLVLALTAMGRYDEAAAQLRMPVPDVMFQTRFGLHYLQARGQYFLATGHAQAALGDFLACGEMAVSWNMDLPALVPWRSDAATAWLRLGKPERARKLVEDQLTKLGAEPSRSHGLSLRVLATTLDPSERPRLLIRAAEELRASGDRLELARALAELSWAHEALGEHGRARATGRQAWAAARDCGAQPLCAKLLPDPTDADLAVPLQVTSDEQPAAALTDAELRVATLAAQGKTNRQIAHTLYITVSTVEQHLTRVYRKLSVQRRTDLAPCLPLNEPDRV</sequence>
<protein>
    <submittedName>
        <fullName evidence="4">Regulatory protein, luxR family</fullName>
    </submittedName>
</protein>
<keyword evidence="2" id="KW-0067">ATP-binding</keyword>
<feature type="domain" description="HTH luxR-type" evidence="3">
    <location>
        <begin position="862"/>
        <end position="927"/>
    </location>
</feature>
<dbReference type="SUPFAM" id="SSF46894">
    <property type="entry name" value="C-terminal effector domain of the bipartite response regulators"/>
    <property type="match status" value="1"/>
</dbReference>
<dbReference type="GO" id="GO:0006355">
    <property type="term" value="P:regulation of DNA-templated transcription"/>
    <property type="evidence" value="ECO:0007669"/>
    <property type="project" value="InterPro"/>
</dbReference>
<dbReference type="CDD" id="cd00267">
    <property type="entry name" value="ABC_ATPase"/>
    <property type="match status" value="1"/>
</dbReference>
<dbReference type="SMART" id="SM00421">
    <property type="entry name" value="HTH_LUXR"/>
    <property type="match status" value="1"/>
</dbReference>
<dbReference type="SUPFAM" id="SSF52540">
    <property type="entry name" value="P-loop containing nucleoside triphosphate hydrolases"/>
    <property type="match status" value="1"/>
</dbReference>
<evidence type="ECO:0000259" key="3">
    <source>
        <dbReference type="PROSITE" id="PS50043"/>
    </source>
</evidence>
<keyword evidence="5" id="KW-1185">Reference proteome</keyword>
<dbReference type="InterPro" id="IPR036388">
    <property type="entry name" value="WH-like_DNA-bd_sf"/>
</dbReference>
<evidence type="ECO:0000313" key="5">
    <source>
        <dbReference type="Proteomes" id="UP001206128"/>
    </source>
</evidence>
<dbReference type="InterPro" id="IPR000792">
    <property type="entry name" value="Tscrpt_reg_LuxR_C"/>
</dbReference>
<dbReference type="PROSITE" id="PS50043">
    <property type="entry name" value="HTH_LUXR_2"/>
    <property type="match status" value="1"/>
</dbReference>
<dbReference type="InterPro" id="IPR027417">
    <property type="entry name" value="P-loop_NTPase"/>
</dbReference>
<evidence type="ECO:0000256" key="1">
    <source>
        <dbReference type="ARBA" id="ARBA00022741"/>
    </source>
</evidence>
<dbReference type="EMBL" id="JAMTCK010000026">
    <property type="protein sequence ID" value="MCP2170202.1"/>
    <property type="molecule type" value="Genomic_DNA"/>
</dbReference>
<organism evidence="4 5">
    <name type="scientific">Goodfellowiella coeruleoviolacea</name>
    <dbReference type="NCBI Taxonomy" id="334858"/>
    <lineage>
        <taxon>Bacteria</taxon>
        <taxon>Bacillati</taxon>
        <taxon>Actinomycetota</taxon>
        <taxon>Actinomycetes</taxon>
        <taxon>Pseudonocardiales</taxon>
        <taxon>Pseudonocardiaceae</taxon>
        <taxon>Goodfellowiella</taxon>
    </lineage>
</organism>
<dbReference type="GO" id="GO:0003677">
    <property type="term" value="F:DNA binding"/>
    <property type="evidence" value="ECO:0007669"/>
    <property type="project" value="InterPro"/>
</dbReference>
<keyword evidence="1" id="KW-0547">Nucleotide-binding</keyword>
<dbReference type="InterPro" id="IPR016032">
    <property type="entry name" value="Sig_transdc_resp-reg_C-effctor"/>
</dbReference>
<dbReference type="Pfam" id="PF13191">
    <property type="entry name" value="AAA_16"/>
    <property type="match status" value="1"/>
</dbReference>
<proteinExistence type="predicted"/>
<dbReference type="Gene3D" id="1.10.10.10">
    <property type="entry name" value="Winged helix-like DNA-binding domain superfamily/Winged helix DNA-binding domain"/>
    <property type="match status" value="1"/>
</dbReference>
<dbReference type="Proteomes" id="UP001206128">
    <property type="component" value="Unassembled WGS sequence"/>
</dbReference>
<dbReference type="PRINTS" id="PR00038">
    <property type="entry name" value="HTHLUXR"/>
</dbReference>
<dbReference type="Pfam" id="PF00196">
    <property type="entry name" value="GerE"/>
    <property type="match status" value="1"/>
</dbReference>
<reference evidence="4" key="1">
    <citation type="submission" date="2022-06" db="EMBL/GenBank/DDBJ databases">
        <title>Genomic Encyclopedia of Archaeal and Bacterial Type Strains, Phase II (KMG-II): from individual species to whole genera.</title>
        <authorList>
            <person name="Goeker M."/>
        </authorList>
    </citation>
    <scope>NUCLEOTIDE SEQUENCE</scope>
    <source>
        <strain evidence="4">DSM 43935</strain>
    </source>
</reference>
<dbReference type="InterPro" id="IPR041664">
    <property type="entry name" value="AAA_16"/>
</dbReference>
<gene>
    <name evidence="4" type="ORF">LX83_007093</name>
</gene>
<dbReference type="GO" id="GO:0005524">
    <property type="term" value="F:ATP binding"/>
    <property type="evidence" value="ECO:0007669"/>
    <property type="project" value="UniProtKB-KW"/>
</dbReference>
<evidence type="ECO:0000313" key="4">
    <source>
        <dbReference type="EMBL" id="MCP2170202.1"/>
    </source>
</evidence>
<accession>A0AAE3GMJ0</accession>
<comment type="caution">
    <text evidence="4">The sequence shown here is derived from an EMBL/GenBank/DDBJ whole genome shotgun (WGS) entry which is preliminary data.</text>
</comment>
<dbReference type="GO" id="GO:0005737">
    <property type="term" value="C:cytoplasm"/>
    <property type="evidence" value="ECO:0007669"/>
    <property type="project" value="TreeGrafter"/>
</dbReference>
<dbReference type="PANTHER" id="PTHR16305:SF35">
    <property type="entry name" value="TRANSCRIPTIONAL ACTIVATOR DOMAIN"/>
    <property type="match status" value="1"/>
</dbReference>
<dbReference type="GO" id="GO:0004016">
    <property type="term" value="F:adenylate cyclase activity"/>
    <property type="evidence" value="ECO:0007669"/>
    <property type="project" value="TreeGrafter"/>
</dbReference>
<dbReference type="PANTHER" id="PTHR16305">
    <property type="entry name" value="TESTICULAR SOLUBLE ADENYLYL CYCLASE"/>
    <property type="match status" value="1"/>
</dbReference>
<dbReference type="RefSeq" id="WP_253780198.1">
    <property type="nucleotide sequence ID" value="NZ_JAMTCK010000026.1"/>
</dbReference>
<dbReference type="AlphaFoldDB" id="A0AAE3GMJ0"/>
<dbReference type="Gene3D" id="3.40.50.300">
    <property type="entry name" value="P-loop containing nucleotide triphosphate hydrolases"/>
    <property type="match status" value="1"/>
</dbReference>
<name>A0AAE3GMJ0_9PSEU</name>
<dbReference type="PROSITE" id="PS00622">
    <property type="entry name" value="HTH_LUXR_1"/>
    <property type="match status" value="1"/>
</dbReference>
<evidence type="ECO:0000256" key="2">
    <source>
        <dbReference type="ARBA" id="ARBA00022840"/>
    </source>
</evidence>
<dbReference type="CDD" id="cd06170">
    <property type="entry name" value="LuxR_C_like"/>
    <property type="match status" value="1"/>
</dbReference>